<dbReference type="Proteomes" id="UP000596742">
    <property type="component" value="Unassembled WGS sequence"/>
</dbReference>
<dbReference type="AlphaFoldDB" id="A0A8B6D467"/>
<evidence type="ECO:0000313" key="3">
    <source>
        <dbReference type="Proteomes" id="UP000596742"/>
    </source>
</evidence>
<evidence type="ECO:0000313" key="2">
    <source>
        <dbReference type="EMBL" id="VDI13161.1"/>
    </source>
</evidence>
<evidence type="ECO:0000259" key="1">
    <source>
        <dbReference type="Pfam" id="PF00059"/>
    </source>
</evidence>
<gene>
    <name evidence="2" type="ORF">MGAL_10B074652</name>
</gene>
<feature type="domain" description="C-type lectin" evidence="1">
    <location>
        <begin position="63"/>
        <end position="138"/>
    </location>
</feature>
<accession>A0A8B6D467</accession>
<dbReference type="OrthoDB" id="6340082at2759"/>
<dbReference type="InterPro" id="IPR001304">
    <property type="entry name" value="C-type_lectin-like"/>
</dbReference>
<sequence>MVIILCTIHVSTGERLTRNCLASNGRCGRKGLTCDNAFGKEVDQKGRCAMEEHVVNFISSNVWYPTSNSEQQGNNEDIWTGLYSPTSDENFEFVDAGGALTLDTLPFGERDQIDNEDCVEFELTPSDNWNWNDDPCDRAH</sequence>
<dbReference type="SUPFAM" id="SSF56436">
    <property type="entry name" value="C-type lectin-like"/>
    <property type="match status" value="1"/>
</dbReference>
<dbReference type="EMBL" id="UYJE01002738">
    <property type="protein sequence ID" value="VDI13161.1"/>
    <property type="molecule type" value="Genomic_DNA"/>
</dbReference>
<keyword evidence="3" id="KW-1185">Reference proteome</keyword>
<organism evidence="2 3">
    <name type="scientific">Mytilus galloprovincialis</name>
    <name type="common">Mediterranean mussel</name>
    <dbReference type="NCBI Taxonomy" id="29158"/>
    <lineage>
        <taxon>Eukaryota</taxon>
        <taxon>Metazoa</taxon>
        <taxon>Spiralia</taxon>
        <taxon>Lophotrochozoa</taxon>
        <taxon>Mollusca</taxon>
        <taxon>Bivalvia</taxon>
        <taxon>Autobranchia</taxon>
        <taxon>Pteriomorphia</taxon>
        <taxon>Mytilida</taxon>
        <taxon>Mytiloidea</taxon>
        <taxon>Mytilidae</taxon>
        <taxon>Mytilinae</taxon>
        <taxon>Mytilus</taxon>
    </lineage>
</organism>
<proteinExistence type="predicted"/>
<dbReference type="Gene3D" id="3.10.100.10">
    <property type="entry name" value="Mannose-Binding Protein A, subunit A"/>
    <property type="match status" value="1"/>
</dbReference>
<dbReference type="Pfam" id="PF00059">
    <property type="entry name" value="Lectin_C"/>
    <property type="match status" value="1"/>
</dbReference>
<reference evidence="2" key="1">
    <citation type="submission" date="2018-11" db="EMBL/GenBank/DDBJ databases">
        <authorList>
            <person name="Alioto T."/>
            <person name="Alioto T."/>
        </authorList>
    </citation>
    <scope>NUCLEOTIDE SEQUENCE</scope>
</reference>
<dbReference type="InterPro" id="IPR016187">
    <property type="entry name" value="CTDL_fold"/>
</dbReference>
<comment type="caution">
    <text evidence="2">The sequence shown here is derived from an EMBL/GenBank/DDBJ whole genome shotgun (WGS) entry which is preliminary data.</text>
</comment>
<protein>
    <recommendedName>
        <fullName evidence="1">C-type lectin domain-containing protein</fullName>
    </recommendedName>
</protein>
<dbReference type="InterPro" id="IPR016186">
    <property type="entry name" value="C-type_lectin-like/link_sf"/>
</dbReference>
<name>A0A8B6D467_MYTGA</name>